<dbReference type="AlphaFoldDB" id="A0A4R8EXV6"/>
<evidence type="ECO:0000313" key="1">
    <source>
        <dbReference type="EMBL" id="TDX15598.1"/>
    </source>
</evidence>
<organism evidence="1 2">
    <name type="scientific">Petrotoga sibirica</name>
    <dbReference type="NCBI Taxonomy" id="156202"/>
    <lineage>
        <taxon>Bacteria</taxon>
        <taxon>Thermotogati</taxon>
        <taxon>Thermotogota</taxon>
        <taxon>Thermotogae</taxon>
        <taxon>Petrotogales</taxon>
        <taxon>Petrotogaceae</taxon>
        <taxon>Petrotoga</taxon>
    </lineage>
</organism>
<evidence type="ECO:0000313" key="2">
    <source>
        <dbReference type="Proteomes" id="UP000294817"/>
    </source>
</evidence>
<dbReference type="RefSeq" id="WP_103876384.1">
    <property type="nucleotide sequence ID" value="NZ_SODZ01000006.1"/>
</dbReference>
<gene>
    <name evidence="1" type="ORF">C8D74_10682</name>
</gene>
<reference evidence="1 2" key="1">
    <citation type="submission" date="2019-03" db="EMBL/GenBank/DDBJ databases">
        <title>Genomic Encyclopedia of Type Strains, Phase IV (KMG-IV): sequencing the most valuable type-strain genomes for metagenomic binning, comparative biology and taxonomic classification.</title>
        <authorList>
            <person name="Goeker M."/>
        </authorList>
    </citation>
    <scope>NUCLEOTIDE SEQUENCE [LARGE SCALE GENOMIC DNA]</scope>
    <source>
        <strain evidence="1 2">DSM 13575</strain>
    </source>
</reference>
<dbReference type="PROSITE" id="PS51257">
    <property type="entry name" value="PROKAR_LIPOPROTEIN"/>
    <property type="match status" value="1"/>
</dbReference>
<sequence>MKKFYYVELIFILLFLLTGCLPKASERVLFKPINPSRLGVSSIISYTLKEEITTTQSETFTQRLKDNFMNNNILVKYLELKDLVGGLDSVSENSNLWIKVNWYDYYDALQKGLIYYDKFIKPDVYRIYRHFGDGNYTQIATVTNSPYLDESDELEAGRRTWYAVSSYTENGESTLVELGSVVPLETFNVELISPTDKATDVSRQPTFIWEPTKELISPESKVEYHYTMWIYDLVQSKNYIFPGILEESTLYLYDFMTLGAEEVSVTFLGSKGSSEYDDLSWFLYLQDGIYYYEDDKLEPAKTYDWGVEYAYAVAYDMDSVSVSVAVDNGYNVNPKGDIMPDKQNEFTTVGN</sequence>
<protein>
    <submittedName>
        <fullName evidence="1">Uncharacterized protein</fullName>
    </submittedName>
</protein>
<dbReference type="EMBL" id="SODZ01000006">
    <property type="protein sequence ID" value="TDX15598.1"/>
    <property type="molecule type" value="Genomic_DNA"/>
</dbReference>
<proteinExistence type="predicted"/>
<accession>A0A4R8EXV6</accession>
<name>A0A4R8EXV6_9BACT</name>
<dbReference type="Proteomes" id="UP000294817">
    <property type="component" value="Unassembled WGS sequence"/>
</dbReference>
<comment type="caution">
    <text evidence="1">The sequence shown here is derived from an EMBL/GenBank/DDBJ whole genome shotgun (WGS) entry which is preliminary data.</text>
</comment>
<keyword evidence="2" id="KW-1185">Reference proteome</keyword>